<keyword evidence="5" id="KW-1185">Reference proteome</keyword>
<dbReference type="Proteomes" id="UP000783686">
    <property type="component" value="Unassembled WGS sequence"/>
</dbReference>
<sequence>MADYMIGKAVVCPVIDVINDRTFQYQKGIELFRGGFNWNLQFRWYTVPPKIAKMRKDLTSPILSSTMAGGLFSINKRYFEELGTYDNGMDIWGGENIEMSFRIWQFGGSGEILPCSHVGHIFRKASPHDFPKGYNSGQVLNSNLIRVADVWMDQWKYLFYKTSPQALELRDQIDSSDRIELRKRLHCKPFKWYLEHLLG</sequence>
<dbReference type="GO" id="GO:0005794">
    <property type="term" value="C:Golgi apparatus"/>
    <property type="evidence" value="ECO:0007669"/>
    <property type="project" value="TreeGrafter"/>
</dbReference>
<dbReference type="PANTHER" id="PTHR11675">
    <property type="entry name" value="N-ACETYLGALACTOSAMINYLTRANSFERASE"/>
    <property type="match status" value="1"/>
</dbReference>
<comment type="caution">
    <text evidence="4">The sequence shown here is derived from an EMBL/GenBank/DDBJ whole genome shotgun (WGS) entry which is preliminary data.</text>
</comment>
<dbReference type="InterPro" id="IPR029044">
    <property type="entry name" value="Nucleotide-diphossugar_trans"/>
</dbReference>
<dbReference type="Proteomes" id="UP000614601">
    <property type="component" value="Unassembled WGS sequence"/>
</dbReference>
<dbReference type="Gene3D" id="3.90.550.10">
    <property type="entry name" value="Spore Coat Polysaccharide Biosynthesis Protein SpsA, Chain A"/>
    <property type="match status" value="1"/>
</dbReference>
<dbReference type="Pfam" id="PF02709">
    <property type="entry name" value="Glyco_transf_7C"/>
    <property type="match status" value="1"/>
</dbReference>
<proteinExistence type="predicted"/>
<evidence type="ECO:0000259" key="3">
    <source>
        <dbReference type="Pfam" id="PF02709"/>
    </source>
</evidence>
<evidence type="ECO:0000256" key="2">
    <source>
        <dbReference type="ARBA" id="ARBA00023157"/>
    </source>
</evidence>
<name>A0A811KNS0_9BILA</name>
<protein>
    <recommendedName>
        <fullName evidence="3">Galactosyltransferase C-terminal domain-containing protein</fullName>
    </recommendedName>
</protein>
<accession>A0A811KNS0</accession>
<dbReference type="GO" id="GO:0006493">
    <property type="term" value="P:protein O-linked glycosylation"/>
    <property type="evidence" value="ECO:0007669"/>
    <property type="project" value="TreeGrafter"/>
</dbReference>
<evidence type="ECO:0000256" key="1">
    <source>
        <dbReference type="ARBA" id="ARBA00022679"/>
    </source>
</evidence>
<dbReference type="SUPFAM" id="SSF53448">
    <property type="entry name" value="Nucleotide-diphospho-sugar transferases"/>
    <property type="match status" value="1"/>
</dbReference>
<gene>
    <name evidence="4" type="ORF">BOKJ2_LOCUS7030</name>
</gene>
<dbReference type="AlphaFoldDB" id="A0A811KNS0"/>
<dbReference type="PANTHER" id="PTHR11675:SF118">
    <property type="entry name" value="POLYPEPTIDE N-ACETYLGALACTOSAMINYLTRANSFERASE 3"/>
    <property type="match status" value="1"/>
</dbReference>
<dbReference type="EMBL" id="CAJFCW020000003">
    <property type="protein sequence ID" value="CAG9107551.1"/>
    <property type="molecule type" value="Genomic_DNA"/>
</dbReference>
<feature type="domain" description="Galactosyltransferase C-terminal" evidence="3">
    <location>
        <begin position="63"/>
        <end position="120"/>
    </location>
</feature>
<dbReference type="InterPro" id="IPR027791">
    <property type="entry name" value="Galactosyl_T_C"/>
</dbReference>
<keyword evidence="2" id="KW-1015">Disulfide bond</keyword>
<keyword evidence="1" id="KW-0808">Transferase</keyword>
<dbReference type="EMBL" id="CAJFDH010000003">
    <property type="protein sequence ID" value="CAD5217323.1"/>
    <property type="molecule type" value="Genomic_DNA"/>
</dbReference>
<organism evidence="4 5">
    <name type="scientific">Bursaphelenchus okinawaensis</name>
    <dbReference type="NCBI Taxonomy" id="465554"/>
    <lineage>
        <taxon>Eukaryota</taxon>
        <taxon>Metazoa</taxon>
        <taxon>Ecdysozoa</taxon>
        <taxon>Nematoda</taxon>
        <taxon>Chromadorea</taxon>
        <taxon>Rhabditida</taxon>
        <taxon>Tylenchina</taxon>
        <taxon>Tylenchomorpha</taxon>
        <taxon>Aphelenchoidea</taxon>
        <taxon>Aphelenchoididae</taxon>
        <taxon>Bursaphelenchus</taxon>
    </lineage>
</organism>
<dbReference type="GO" id="GO:0004653">
    <property type="term" value="F:polypeptide N-acetylgalactosaminyltransferase activity"/>
    <property type="evidence" value="ECO:0007669"/>
    <property type="project" value="TreeGrafter"/>
</dbReference>
<reference evidence="4" key="1">
    <citation type="submission" date="2020-09" db="EMBL/GenBank/DDBJ databases">
        <authorList>
            <person name="Kikuchi T."/>
        </authorList>
    </citation>
    <scope>NUCLEOTIDE SEQUENCE</scope>
    <source>
        <strain evidence="4">SH1</strain>
    </source>
</reference>
<evidence type="ECO:0000313" key="4">
    <source>
        <dbReference type="EMBL" id="CAD5217323.1"/>
    </source>
</evidence>
<dbReference type="OrthoDB" id="5988548at2759"/>
<evidence type="ECO:0000313" key="5">
    <source>
        <dbReference type="Proteomes" id="UP000614601"/>
    </source>
</evidence>